<dbReference type="InterPro" id="IPR000620">
    <property type="entry name" value="EamA_dom"/>
</dbReference>
<reference evidence="4" key="1">
    <citation type="submission" date="2017-09" db="EMBL/GenBank/DDBJ databases">
        <title>Depth-based differentiation of microbial function through sediment-hosted aquifers and enrichment of novel symbionts in the deep terrestrial subsurface.</title>
        <authorList>
            <person name="Probst A.J."/>
            <person name="Ladd B."/>
            <person name="Jarett J.K."/>
            <person name="Geller-Mcgrath D.E."/>
            <person name="Sieber C.M.K."/>
            <person name="Emerson J.B."/>
            <person name="Anantharaman K."/>
            <person name="Thomas B.C."/>
            <person name="Malmstrom R."/>
            <person name="Stieglmeier M."/>
            <person name="Klingl A."/>
            <person name="Woyke T."/>
            <person name="Ryan C.M."/>
            <person name="Banfield J.F."/>
        </authorList>
    </citation>
    <scope>NUCLEOTIDE SEQUENCE [LARGE SCALE GENOMIC DNA]</scope>
</reference>
<sequence>MPWIIFAIAAPFFYTITNFIEKFVVENKIKNPIILAIFGGFISLIVGLLIFILKGAPLLETSQLILILISGLLLEFYLIPYFLALSLDDASRVVPLFQFAPVFVLILSFVVLGEHLTGQQLGGFILIVVGGFILGIRKLNLRIFALRKSLYLMLISSFLYGLVLILFRYVVSEHDFWVTFSYEAIGVGLGALILLGISLLQGKFRQEIKKVDPKAWKILLTNSGIGLLAELSQFYALLFAPASLVSVIGGVQPFFVFMIGLFLSLRFPHLIKEDLSRPVLILKGFSILLIFVGTYFIFRA</sequence>
<evidence type="ECO:0000259" key="2">
    <source>
        <dbReference type="Pfam" id="PF00892"/>
    </source>
</evidence>
<accession>A0A2M7ALR6</accession>
<feature type="transmembrane region" description="Helical" evidence="1">
    <location>
        <begin position="6"/>
        <end position="25"/>
    </location>
</feature>
<dbReference type="Pfam" id="PF00892">
    <property type="entry name" value="EamA"/>
    <property type="match status" value="1"/>
</dbReference>
<dbReference type="InterPro" id="IPR037185">
    <property type="entry name" value="EmrE-like"/>
</dbReference>
<evidence type="ECO:0000256" key="1">
    <source>
        <dbReference type="SAM" id="Phobius"/>
    </source>
</evidence>
<dbReference type="PANTHER" id="PTHR22911">
    <property type="entry name" value="ACYL-MALONYL CONDENSING ENZYME-RELATED"/>
    <property type="match status" value="1"/>
</dbReference>
<protein>
    <recommendedName>
        <fullName evidence="2">EamA domain-containing protein</fullName>
    </recommendedName>
</protein>
<feature type="transmembrane region" description="Helical" evidence="1">
    <location>
        <begin position="119"/>
        <end position="137"/>
    </location>
</feature>
<feature type="transmembrane region" description="Helical" evidence="1">
    <location>
        <begin position="176"/>
        <end position="197"/>
    </location>
</feature>
<keyword evidence="1" id="KW-0472">Membrane</keyword>
<dbReference type="GO" id="GO:0016020">
    <property type="term" value="C:membrane"/>
    <property type="evidence" value="ECO:0007669"/>
    <property type="project" value="InterPro"/>
</dbReference>
<feature type="transmembrane region" description="Helical" evidence="1">
    <location>
        <begin position="149"/>
        <end position="170"/>
    </location>
</feature>
<comment type="caution">
    <text evidence="3">The sequence shown here is derived from an EMBL/GenBank/DDBJ whole genome shotgun (WGS) entry which is preliminary data.</text>
</comment>
<dbReference type="EMBL" id="PEWD01000081">
    <property type="protein sequence ID" value="PIU68338.1"/>
    <property type="molecule type" value="Genomic_DNA"/>
</dbReference>
<gene>
    <name evidence="3" type="ORF">COS81_04355</name>
</gene>
<organism evidence="3 4">
    <name type="scientific">candidate division WWE3 bacterium CG06_land_8_20_14_3_00_42_16</name>
    <dbReference type="NCBI Taxonomy" id="1975083"/>
    <lineage>
        <taxon>Bacteria</taxon>
        <taxon>Katanobacteria</taxon>
    </lineage>
</organism>
<keyword evidence="1" id="KW-1133">Transmembrane helix</keyword>
<dbReference type="AlphaFoldDB" id="A0A2M7ALR6"/>
<feature type="transmembrane region" description="Helical" evidence="1">
    <location>
        <begin position="218"/>
        <end position="238"/>
    </location>
</feature>
<feature type="domain" description="EamA" evidence="2">
    <location>
        <begin position="2"/>
        <end position="134"/>
    </location>
</feature>
<dbReference type="PANTHER" id="PTHR22911:SF137">
    <property type="entry name" value="SOLUTE CARRIER FAMILY 35 MEMBER G2-RELATED"/>
    <property type="match status" value="1"/>
</dbReference>
<feature type="transmembrane region" description="Helical" evidence="1">
    <location>
        <begin position="96"/>
        <end position="113"/>
    </location>
</feature>
<keyword evidence="1" id="KW-0812">Transmembrane</keyword>
<evidence type="ECO:0000313" key="4">
    <source>
        <dbReference type="Proteomes" id="UP000229916"/>
    </source>
</evidence>
<feature type="transmembrane region" description="Helical" evidence="1">
    <location>
        <begin position="32"/>
        <end position="52"/>
    </location>
</feature>
<dbReference type="Gene3D" id="1.10.3730.20">
    <property type="match status" value="1"/>
</dbReference>
<dbReference type="SUPFAM" id="SSF103481">
    <property type="entry name" value="Multidrug resistance efflux transporter EmrE"/>
    <property type="match status" value="1"/>
</dbReference>
<proteinExistence type="predicted"/>
<feature type="transmembrane region" description="Helical" evidence="1">
    <location>
        <begin position="244"/>
        <end position="267"/>
    </location>
</feature>
<name>A0A2M7ALR6_UNCKA</name>
<dbReference type="Proteomes" id="UP000229916">
    <property type="component" value="Unassembled WGS sequence"/>
</dbReference>
<feature type="transmembrane region" description="Helical" evidence="1">
    <location>
        <begin position="64"/>
        <end position="84"/>
    </location>
</feature>
<evidence type="ECO:0000313" key="3">
    <source>
        <dbReference type="EMBL" id="PIU68338.1"/>
    </source>
</evidence>
<feature type="transmembrane region" description="Helical" evidence="1">
    <location>
        <begin position="279"/>
        <end position="298"/>
    </location>
</feature>